<keyword evidence="10" id="KW-1185">Reference proteome</keyword>
<dbReference type="GO" id="GO:0005886">
    <property type="term" value="C:plasma membrane"/>
    <property type="evidence" value="ECO:0007669"/>
    <property type="project" value="UniProtKB-SubCell"/>
</dbReference>
<evidence type="ECO:0000256" key="5">
    <source>
        <dbReference type="ARBA" id="ARBA00022741"/>
    </source>
</evidence>
<evidence type="ECO:0000256" key="3">
    <source>
        <dbReference type="ARBA" id="ARBA00022448"/>
    </source>
</evidence>
<dbReference type="InterPro" id="IPR050388">
    <property type="entry name" value="ABC_Ni/Peptide_Import"/>
</dbReference>
<dbReference type="PROSITE" id="PS00211">
    <property type="entry name" value="ABC_TRANSPORTER_1"/>
    <property type="match status" value="1"/>
</dbReference>
<reference evidence="9 10" key="1">
    <citation type="submission" date="2020-06" db="EMBL/GenBank/DDBJ databases">
        <authorList>
            <person name="Grouzdev D.S."/>
        </authorList>
    </citation>
    <scope>NUCLEOTIDE SEQUENCE [LARGE SCALE GENOMIC DNA]</scope>
    <source>
        <strain evidence="9 10">HO-A22</strain>
    </source>
</reference>
<dbReference type="Pfam" id="PF00005">
    <property type="entry name" value="ABC_tran"/>
    <property type="match status" value="1"/>
</dbReference>
<dbReference type="RefSeq" id="WP_176355941.1">
    <property type="nucleotide sequence ID" value="NZ_JABWDU010000010.1"/>
</dbReference>
<evidence type="ECO:0000256" key="7">
    <source>
        <dbReference type="ARBA" id="ARBA00023136"/>
    </source>
</evidence>
<feature type="domain" description="ABC transporter" evidence="8">
    <location>
        <begin position="12"/>
        <end position="258"/>
    </location>
</feature>
<dbReference type="GO" id="GO:0016887">
    <property type="term" value="F:ATP hydrolysis activity"/>
    <property type="evidence" value="ECO:0007669"/>
    <property type="project" value="InterPro"/>
</dbReference>
<keyword evidence="6 9" id="KW-0067">ATP-binding</keyword>
<dbReference type="SMART" id="SM00382">
    <property type="entry name" value="AAA"/>
    <property type="match status" value="1"/>
</dbReference>
<evidence type="ECO:0000256" key="1">
    <source>
        <dbReference type="ARBA" id="ARBA00004417"/>
    </source>
</evidence>
<evidence type="ECO:0000256" key="6">
    <source>
        <dbReference type="ARBA" id="ARBA00022840"/>
    </source>
</evidence>
<dbReference type="InterPro" id="IPR013563">
    <property type="entry name" value="Oligopep_ABC_C"/>
</dbReference>
<protein>
    <submittedName>
        <fullName evidence="9">ABC transporter ATP-binding protein</fullName>
    </submittedName>
</protein>
<comment type="similarity">
    <text evidence="2">Belongs to the ABC transporter superfamily.</text>
</comment>
<accession>A0A7Y6QBJ1</accession>
<dbReference type="InterPro" id="IPR003593">
    <property type="entry name" value="AAA+_ATPase"/>
</dbReference>
<organism evidence="9 10">
    <name type="scientific">Ensifer oleiphilus</name>
    <dbReference type="NCBI Taxonomy" id="2742698"/>
    <lineage>
        <taxon>Bacteria</taxon>
        <taxon>Pseudomonadati</taxon>
        <taxon>Pseudomonadota</taxon>
        <taxon>Alphaproteobacteria</taxon>
        <taxon>Hyphomicrobiales</taxon>
        <taxon>Rhizobiaceae</taxon>
        <taxon>Sinorhizobium/Ensifer group</taxon>
        <taxon>Ensifer</taxon>
    </lineage>
</organism>
<dbReference type="PANTHER" id="PTHR43297">
    <property type="entry name" value="OLIGOPEPTIDE TRANSPORT ATP-BINDING PROTEIN APPD"/>
    <property type="match status" value="1"/>
</dbReference>
<dbReference type="GO" id="GO:0015833">
    <property type="term" value="P:peptide transport"/>
    <property type="evidence" value="ECO:0007669"/>
    <property type="project" value="InterPro"/>
</dbReference>
<evidence type="ECO:0000313" key="10">
    <source>
        <dbReference type="Proteomes" id="UP000520198"/>
    </source>
</evidence>
<keyword evidence="5" id="KW-0547">Nucleotide-binding</keyword>
<dbReference type="InterPro" id="IPR027417">
    <property type="entry name" value="P-loop_NTPase"/>
</dbReference>
<name>A0A7Y6QBJ1_9HYPH</name>
<dbReference type="PANTHER" id="PTHR43297:SF2">
    <property type="entry name" value="DIPEPTIDE TRANSPORT ATP-BINDING PROTEIN DPPD"/>
    <property type="match status" value="1"/>
</dbReference>
<dbReference type="Pfam" id="PF08352">
    <property type="entry name" value="oligo_HPY"/>
    <property type="match status" value="1"/>
</dbReference>
<keyword evidence="7" id="KW-0472">Membrane</keyword>
<dbReference type="SUPFAM" id="SSF52540">
    <property type="entry name" value="P-loop containing nucleoside triphosphate hydrolases"/>
    <property type="match status" value="1"/>
</dbReference>
<dbReference type="InterPro" id="IPR003439">
    <property type="entry name" value="ABC_transporter-like_ATP-bd"/>
</dbReference>
<dbReference type="AlphaFoldDB" id="A0A7Y6QBJ1"/>
<evidence type="ECO:0000259" key="8">
    <source>
        <dbReference type="PROSITE" id="PS50893"/>
    </source>
</evidence>
<dbReference type="Proteomes" id="UP000520198">
    <property type="component" value="Unassembled WGS sequence"/>
</dbReference>
<sequence>MSTEQQQTRPVLEIDELSISYGGRPTVSNVNLTIQPGEIVGIIGESGSGKSTLAHSILGLLPSSAAVSGKALSLAGRNFLGADGPAFRSVRGPGAAMVFQNPMTTFSPLHRLGDQLTDLLWRETSLSKEEKRQRIVAVFKQVGLSNAAERLSNYPFELSGGMLQRVAIAAALMMRPSLLIADEPTTALDVTMEAQILHLIRELRAEAGVAVLMISHHLGVIAEICDRVVVMYAGRVVEQGPVEDIFANPTHPYTRALFACEPALIAPGVDRMPVIDHEALRRHADGRKTA</sequence>
<dbReference type="EMBL" id="JABWDU010000010">
    <property type="protein sequence ID" value="NVD42577.1"/>
    <property type="molecule type" value="Genomic_DNA"/>
</dbReference>
<evidence type="ECO:0000256" key="4">
    <source>
        <dbReference type="ARBA" id="ARBA00022475"/>
    </source>
</evidence>
<comment type="caution">
    <text evidence="9">The sequence shown here is derived from an EMBL/GenBank/DDBJ whole genome shotgun (WGS) entry which is preliminary data.</text>
</comment>
<keyword evidence="3" id="KW-0813">Transport</keyword>
<evidence type="ECO:0000313" key="9">
    <source>
        <dbReference type="EMBL" id="NVD42577.1"/>
    </source>
</evidence>
<dbReference type="Gene3D" id="3.40.50.300">
    <property type="entry name" value="P-loop containing nucleotide triphosphate hydrolases"/>
    <property type="match status" value="1"/>
</dbReference>
<keyword evidence="4" id="KW-1003">Cell membrane</keyword>
<dbReference type="PROSITE" id="PS50893">
    <property type="entry name" value="ABC_TRANSPORTER_2"/>
    <property type="match status" value="1"/>
</dbReference>
<dbReference type="InterPro" id="IPR017871">
    <property type="entry name" value="ABC_transporter-like_CS"/>
</dbReference>
<evidence type="ECO:0000256" key="2">
    <source>
        <dbReference type="ARBA" id="ARBA00005417"/>
    </source>
</evidence>
<dbReference type="CDD" id="cd03257">
    <property type="entry name" value="ABC_NikE_OppD_transporters"/>
    <property type="match status" value="1"/>
</dbReference>
<gene>
    <name evidence="9" type="ORF">HT585_27280</name>
</gene>
<dbReference type="GO" id="GO:0005524">
    <property type="term" value="F:ATP binding"/>
    <property type="evidence" value="ECO:0007669"/>
    <property type="project" value="UniProtKB-KW"/>
</dbReference>
<proteinExistence type="inferred from homology"/>
<comment type="subcellular location">
    <subcellularLocation>
        <location evidence="1">Cell inner membrane</location>
        <topology evidence="1">Peripheral membrane protein</topology>
    </subcellularLocation>
</comment>